<feature type="domain" description="MobA-like NTP transferase" evidence="3">
    <location>
        <begin position="3"/>
        <end position="123"/>
    </location>
</feature>
<dbReference type="CDD" id="cd02523">
    <property type="entry name" value="PC_cytidylyltransferase"/>
    <property type="match status" value="1"/>
</dbReference>
<dbReference type="Gene3D" id="3.90.550.10">
    <property type="entry name" value="Spore Coat Polysaccharide Biosynthesis Protein SpsA, Chain A"/>
    <property type="match status" value="1"/>
</dbReference>
<reference evidence="4 5" key="1">
    <citation type="submission" date="2019-08" db="EMBL/GenBank/DDBJ databases">
        <title>Bradymonadales sp. TMQ4.</title>
        <authorList>
            <person name="Liang Q."/>
        </authorList>
    </citation>
    <scope>NUCLEOTIDE SEQUENCE [LARGE SCALE GENOMIC DNA]</scope>
    <source>
        <strain evidence="4 5">TMQ4</strain>
    </source>
</reference>
<evidence type="ECO:0000259" key="3">
    <source>
        <dbReference type="Pfam" id="PF12804"/>
    </source>
</evidence>
<evidence type="ECO:0000256" key="1">
    <source>
        <dbReference type="ARBA" id="ARBA00022679"/>
    </source>
</evidence>
<dbReference type="InterPro" id="IPR029044">
    <property type="entry name" value="Nucleotide-diphossugar_trans"/>
</dbReference>
<evidence type="ECO:0000313" key="4">
    <source>
        <dbReference type="EMBL" id="TXD38908.1"/>
    </source>
</evidence>
<comment type="caution">
    <text evidence="4">The sequence shown here is derived from an EMBL/GenBank/DDBJ whole genome shotgun (WGS) entry which is preliminary data.</text>
</comment>
<dbReference type="EMBL" id="VOSM01000001">
    <property type="protein sequence ID" value="TXD38908.1"/>
    <property type="molecule type" value="Genomic_DNA"/>
</dbReference>
<dbReference type="Proteomes" id="UP000321412">
    <property type="component" value="Unassembled WGS sequence"/>
</dbReference>
<dbReference type="InterPro" id="IPR050065">
    <property type="entry name" value="GlmU-like"/>
</dbReference>
<dbReference type="PANTHER" id="PTHR43584:SF8">
    <property type="entry name" value="N-ACETYLMURAMATE ALPHA-1-PHOSPHATE URIDYLYLTRANSFERASE"/>
    <property type="match status" value="1"/>
</dbReference>
<accession>A0A5C6XHD2</accession>
<name>A0A5C6XHD2_9DELT</name>
<dbReference type="InterPro" id="IPR025877">
    <property type="entry name" value="MobA-like_NTP_Trfase"/>
</dbReference>
<evidence type="ECO:0000313" key="5">
    <source>
        <dbReference type="Proteomes" id="UP000321412"/>
    </source>
</evidence>
<dbReference type="Pfam" id="PF12804">
    <property type="entry name" value="NTP_transf_3"/>
    <property type="match status" value="1"/>
</dbReference>
<keyword evidence="2 4" id="KW-0548">Nucleotidyltransferase</keyword>
<evidence type="ECO:0000256" key="2">
    <source>
        <dbReference type="ARBA" id="ARBA00022695"/>
    </source>
</evidence>
<dbReference type="OrthoDB" id="9788272at2"/>
<keyword evidence="1 4" id="KW-0808">Transferase</keyword>
<gene>
    <name evidence="4" type="ORF">FRC98_00460</name>
</gene>
<dbReference type="AlphaFoldDB" id="A0A5C6XHD2"/>
<proteinExistence type="predicted"/>
<protein>
    <submittedName>
        <fullName evidence="4">Phosphocholine cytidylyltransferase family protein</fullName>
    </submittedName>
</protein>
<dbReference type="SUPFAM" id="SSF53448">
    <property type="entry name" value="Nucleotide-diphospho-sugar transferases"/>
    <property type="match status" value="1"/>
</dbReference>
<sequence>MKAVIIAAGRGSRLEHHTDERPKCMVRVGGRSILDYQLEAYRTHGVEDLHIIRGYLADRLVVDGATYHANPDWPDNNILQSLFCAEEALSGPMLVSYSDIVFTPKVVKAALNTEHDIALVVDRQWHTSYEGRTDHPVEQAELTLVEGGQVRRVGKHVGTEGALGEFIGLAYFSERGARELREAFAAARQQFALSDIFQNGRTFQKAYLCDLFEFMIQRGITIGTAPIDGGWREIDTVEDLQAVEKSWTGEATS</sequence>
<keyword evidence="5" id="KW-1185">Reference proteome</keyword>
<dbReference type="RefSeq" id="WP_146979346.1">
    <property type="nucleotide sequence ID" value="NZ_VOSM01000001.1"/>
</dbReference>
<dbReference type="GO" id="GO:0016779">
    <property type="term" value="F:nucleotidyltransferase activity"/>
    <property type="evidence" value="ECO:0007669"/>
    <property type="project" value="UniProtKB-KW"/>
</dbReference>
<organism evidence="4 5">
    <name type="scientific">Lujinxingia vulgaris</name>
    <dbReference type="NCBI Taxonomy" id="2600176"/>
    <lineage>
        <taxon>Bacteria</taxon>
        <taxon>Deltaproteobacteria</taxon>
        <taxon>Bradymonadales</taxon>
        <taxon>Lujinxingiaceae</taxon>
        <taxon>Lujinxingia</taxon>
    </lineage>
</organism>
<dbReference type="PANTHER" id="PTHR43584">
    <property type="entry name" value="NUCLEOTIDYL TRANSFERASE"/>
    <property type="match status" value="1"/>
</dbReference>